<feature type="signal peptide" evidence="1">
    <location>
        <begin position="1"/>
        <end position="18"/>
    </location>
</feature>
<dbReference type="EMBL" id="CAJNOC010001483">
    <property type="protein sequence ID" value="CAF0868727.1"/>
    <property type="molecule type" value="Genomic_DNA"/>
</dbReference>
<evidence type="ECO:0000259" key="2">
    <source>
        <dbReference type="PROSITE" id="PS50836"/>
    </source>
</evidence>
<evidence type="ECO:0000256" key="1">
    <source>
        <dbReference type="SAM" id="SignalP"/>
    </source>
</evidence>
<dbReference type="PANTHER" id="PTHR10157:SF23">
    <property type="entry name" value="MOXD1 HOMOLOG 1"/>
    <property type="match status" value="1"/>
</dbReference>
<dbReference type="CDD" id="cd09631">
    <property type="entry name" value="DOMON_DOH"/>
    <property type="match status" value="1"/>
</dbReference>
<dbReference type="AlphaFoldDB" id="A0A813XIM8"/>
<dbReference type="InterPro" id="IPR045266">
    <property type="entry name" value="DOH_DOMON"/>
</dbReference>
<keyword evidence="4" id="KW-1185">Reference proteome</keyword>
<dbReference type="SUPFAM" id="SSF49344">
    <property type="entry name" value="CBD9-like"/>
    <property type="match status" value="1"/>
</dbReference>
<dbReference type="PROSITE" id="PS50836">
    <property type="entry name" value="DOMON"/>
    <property type="match status" value="1"/>
</dbReference>
<gene>
    <name evidence="3" type="ORF">OXX778_LOCUS9821</name>
</gene>
<organism evidence="3 4">
    <name type="scientific">Brachionus calyciflorus</name>
    <dbReference type="NCBI Taxonomy" id="104777"/>
    <lineage>
        <taxon>Eukaryota</taxon>
        <taxon>Metazoa</taxon>
        <taxon>Spiralia</taxon>
        <taxon>Gnathifera</taxon>
        <taxon>Rotifera</taxon>
        <taxon>Eurotatoria</taxon>
        <taxon>Monogononta</taxon>
        <taxon>Pseudotrocha</taxon>
        <taxon>Ploima</taxon>
        <taxon>Brachionidae</taxon>
        <taxon>Brachionus</taxon>
    </lineage>
</organism>
<dbReference type="GO" id="GO:0042421">
    <property type="term" value="P:norepinephrine biosynthetic process"/>
    <property type="evidence" value="ECO:0007669"/>
    <property type="project" value="TreeGrafter"/>
</dbReference>
<dbReference type="Pfam" id="PF03351">
    <property type="entry name" value="DOMON"/>
    <property type="match status" value="1"/>
</dbReference>
<dbReference type="OrthoDB" id="19261at2759"/>
<proteinExistence type="predicted"/>
<dbReference type="GO" id="GO:0004500">
    <property type="term" value="F:dopamine beta-monooxygenase activity"/>
    <property type="evidence" value="ECO:0007669"/>
    <property type="project" value="InterPro"/>
</dbReference>
<sequence>MIFKYIFLTISLALSINGLLSPLVPSEFYTYQLAIVPTEPDLLKIYWKILNGNEIQLELHCQTTGYCALGLSHTGGMPSSDMVIGWVDQSGAHLWDTYSRLRTSPTKDPQQDWTLLEAREVNGYTILKMKRKLDTGDSQDRPITNEPTFLLFAWNNADPVNDNWLYHSQNKQVAFTTLM</sequence>
<evidence type="ECO:0000313" key="3">
    <source>
        <dbReference type="EMBL" id="CAF0868727.1"/>
    </source>
</evidence>
<feature type="domain" description="DOMON" evidence="2">
    <location>
        <begin position="41"/>
        <end position="155"/>
    </location>
</feature>
<dbReference type="PANTHER" id="PTHR10157">
    <property type="entry name" value="DOPAMINE BETA HYDROXYLASE RELATED"/>
    <property type="match status" value="1"/>
</dbReference>
<dbReference type="SMART" id="SM00664">
    <property type="entry name" value="DoH"/>
    <property type="match status" value="1"/>
</dbReference>
<dbReference type="InterPro" id="IPR005018">
    <property type="entry name" value="DOMON_domain"/>
</dbReference>
<comment type="caution">
    <text evidence="3">The sequence shown here is derived from an EMBL/GenBank/DDBJ whole genome shotgun (WGS) entry which is preliminary data.</text>
</comment>
<accession>A0A813XIM8</accession>
<dbReference type="InterPro" id="IPR000945">
    <property type="entry name" value="DBH-like"/>
</dbReference>
<dbReference type="GO" id="GO:0006589">
    <property type="term" value="P:octopamine biosynthetic process"/>
    <property type="evidence" value="ECO:0007669"/>
    <property type="project" value="TreeGrafter"/>
</dbReference>
<reference evidence="3" key="1">
    <citation type="submission" date="2021-02" db="EMBL/GenBank/DDBJ databases">
        <authorList>
            <person name="Nowell W R."/>
        </authorList>
    </citation>
    <scope>NUCLEOTIDE SEQUENCE</scope>
    <source>
        <strain evidence="3">Ploen Becks lab</strain>
    </source>
</reference>
<dbReference type="GO" id="GO:0030667">
    <property type="term" value="C:secretory granule membrane"/>
    <property type="evidence" value="ECO:0007669"/>
    <property type="project" value="TreeGrafter"/>
</dbReference>
<dbReference type="GO" id="GO:0005615">
    <property type="term" value="C:extracellular space"/>
    <property type="evidence" value="ECO:0007669"/>
    <property type="project" value="TreeGrafter"/>
</dbReference>
<dbReference type="GO" id="GO:0005507">
    <property type="term" value="F:copper ion binding"/>
    <property type="evidence" value="ECO:0007669"/>
    <property type="project" value="TreeGrafter"/>
</dbReference>
<protein>
    <recommendedName>
        <fullName evidence="2">DOMON domain-containing protein</fullName>
    </recommendedName>
</protein>
<evidence type="ECO:0000313" key="4">
    <source>
        <dbReference type="Proteomes" id="UP000663879"/>
    </source>
</evidence>
<dbReference type="Proteomes" id="UP000663879">
    <property type="component" value="Unassembled WGS sequence"/>
</dbReference>
<keyword evidence="1" id="KW-0732">Signal</keyword>
<dbReference type="GO" id="GO:0042420">
    <property type="term" value="P:dopamine catabolic process"/>
    <property type="evidence" value="ECO:0007669"/>
    <property type="project" value="TreeGrafter"/>
</dbReference>
<name>A0A813XIM8_9BILA</name>
<feature type="chain" id="PRO_5032934809" description="DOMON domain-containing protein" evidence="1">
    <location>
        <begin position="19"/>
        <end position="179"/>
    </location>
</feature>
<dbReference type="Gene3D" id="2.60.40.1210">
    <property type="entry name" value="Cellobiose dehydrogenase, cytochrome domain"/>
    <property type="match status" value="1"/>
</dbReference>